<evidence type="ECO:0000259" key="5">
    <source>
        <dbReference type="PROSITE" id="PS50110"/>
    </source>
</evidence>
<dbReference type="InterPro" id="IPR039420">
    <property type="entry name" value="WalR-like"/>
</dbReference>
<keyword evidence="2" id="KW-0238">DNA-binding</keyword>
<dbReference type="Proteomes" id="UP000243589">
    <property type="component" value="Unassembled WGS sequence"/>
</dbReference>
<feature type="modified residue" description="4-aspartylphosphate" evidence="3">
    <location>
        <position position="71"/>
    </location>
</feature>
<sequence length="231" mass="25085">MNPSSRHIPVQAPSAHGRLSVLIVDDDQWTTRALSYALVTEPDMSVLPPVHSGEEAVESYRQHRPDVVLMDVNMPDGISGVDATLRIRKLDPDATVIILSTVSPGPGLARALEAGAVAAVNKTCSESTLRETVRAAARGDDPSMLKFLARDIVIAGDALPDAPAVSPQITEREHEVLTLICEGRGYEEIAETQGISVWTAKTQAKHLREKLQAENLAQLIVRALQHRFYST</sequence>
<keyword evidence="7" id="KW-1185">Reference proteome</keyword>
<dbReference type="SUPFAM" id="SSF46894">
    <property type="entry name" value="C-terminal effector domain of the bipartite response regulators"/>
    <property type="match status" value="1"/>
</dbReference>
<dbReference type="InterPro" id="IPR016032">
    <property type="entry name" value="Sig_transdc_resp-reg_C-effctor"/>
</dbReference>
<dbReference type="InterPro" id="IPR058245">
    <property type="entry name" value="NreC/VraR/RcsB-like_REC"/>
</dbReference>
<evidence type="ECO:0000256" key="1">
    <source>
        <dbReference type="ARBA" id="ARBA00022553"/>
    </source>
</evidence>
<dbReference type="Gene3D" id="3.40.50.2300">
    <property type="match status" value="1"/>
</dbReference>
<keyword evidence="1 3" id="KW-0597">Phosphoprotein</keyword>
<protein>
    <submittedName>
        <fullName evidence="6">Response regulator protein VraR</fullName>
    </submittedName>
</protein>
<dbReference type="InterPro" id="IPR011006">
    <property type="entry name" value="CheY-like_superfamily"/>
</dbReference>
<dbReference type="SMART" id="SM00421">
    <property type="entry name" value="HTH_LUXR"/>
    <property type="match status" value="1"/>
</dbReference>
<dbReference type="PANTHER" id="PTHR43214">
    <property type="entry name" value="TWO-COMPONENT RESPONSE REGULATOR"/>
    <property type="match status" value="1"/>
</dbReference>
<dbReference type="GO" id="GO:0003677">
    <property type="term" value="F:DNA binding"/>
    <property type="evidence" value="ECO:0007669"/>
    <property type="project" value="UniProtKB-KW"/>
</dbReference>
<evidence type="ECO:0000256" key="2">
    <source>
        <dbReference type="ARBA" id="ARBA00023125"/>
    </source>
</evidence>
<dbReference type="PROSITE" id="PS50110">
    <property type="entry name" value="RESPONSE_REGULATORY"/>
    <property type="match status" value="1"/>
</dbReference>
<dbReference type="CDD" id="cd17535">
    <property type="entry name" value="REC_NarL-like"/>
    <property type="match status" value="1"/>
</dbReference>
<comment type="caution">
    <text evidence="6">The sequence shown here is derived from an EMBL/GenBank/DDBJ whole genome shotgun (WGS) entry which is preliminary data.</text>
</comment>
<evidence type="ECO:0000259" key="4">
    <source>
        <dbReference type="PROSITE" id="PS50043"/>
    </source>
</evidence>
<dbReference type="CDD" id="cd06170">
    <property type="entry name" value="LuxR_C_like"/>
    <property type="match status" value="1"/>
</dbReference>
<feature type="domain" description="HTH luxR-type" evidence="4">
    <location>
        <begin position="162"/>
        <end position="227"/>
    </location>
</feature>
<dbReference type="SUPFAM" id="SSF52172">
    <property type="entry name" value="CheY-like"/>
    <property type="match status" value="1"/>
</dbReference>
<dbReference type="InterPro" id="IPR000792">
    <property type="entry name" value="Tscrpt_reg_LuxR_C"/>
</dbReference>
<proteinExistence type="predicted"/>
<dbReference type="PANTHER" id="PTHR43214:SF43">
    <property type="entry name" value="TWO-COMPONENT RESPONSE REGULATOR"/>
    <property type="match status" value="1"/>
</dbReference>
<dbReference type="GO" id="GO:0006355">
    <property type="term" value="P:regulation of DNA-templated transcription"/>
    <property type="evidence" value="ECO:0007669"/>
    <property type="project" value="InterPro"/>
</dbReference>
<evidence type="ECO:0000313" key="6">
    <source>
        <dbReference type="EMBL" id="KXZ57915.1"/>
    </source>
</evidence>
<dbReference type="SMART" id="SM00448">
    <property type="entry name" value="REC"/>
    <property type="match status" value="1"/>
</dbReference>
<gene>
    <name evidence="6" type="primary">vraR</name>
    <name evidence="6" type="ORF">Bravens_00946</name>
</gene>
<dbReference type="InterPro" id="IPR001789">
    <property type="entry name" value="Sig_transdc_resp-reg_receiver"/>
</dbReference>
<dbReference type="PRINTS" id="PR00038">
    <property type="entry name" value="HTHLUXR"/>
</dbReference>
<feature type="domain" description="Response regulatory" evidence="5">
    <location>
        <begin position="20"/>
        <end position="137"/>
    </location>
</feature>
<evidence type="ECO:0000256" key="3">
    <source>
        <dbReference type="PROSITE-ProRule" id="PRU00169"/>
    </source>
</evidence>
<dbReference type="PROSITE" id="PS50043">
    <property type="entry name" value="HTH_LUXR_2"/>
    <property type="match status" value="1"/>
</dbReference>
<organism evidence="6 7">
    <name type="scientific">Brevibacterium ravenspurgense</name>
    <dbReference type="NCBI Taxonomy" id="479117"/>
    <lineage>
        <taxon>Bacteria</taxon>
        <taxon>Bacillati</taxon>
        <taxon>Actinomycetota</taxon>
        <taxon>Actinomycetes</taxon>
        <taxon>Micrococcales</taxon>
        <taxon>Brevibacteriaceae</taxon>
        <taxon>Brevibacterium</taxon>
    </lineage>
</organism>
<dbReference type="GO" id="GO:0000160">
    <property type="term" value="P:phosphorelay signal transduction system"/>
    <property type="evidence" value="ECO:0007669"/>
    <property type="project" value="InterPro"/>
</dbReference>
<evidence type="ECO:0000313" key="7">
    <source>
        <dbReference type="Proteomes" id="UP000243589"/>
    </source>
</evidence>
<dbReference type="InterPro" id="IPR036388">
    <property type="entry name" value="WH-like_DNA-bd_sf"/>
</dbReference>
<dbReference type="AlphaFoldDB" id="A0A150H7B1"/>
<dbReference type="Pfam" id="PF00072">
    <property type="entry name" value="Response_reg"/>
    <property type="match status" value="1"/>
</dbReference>
<accession>A0A150H7B1</accession>
<dbReference type="Gene3D" id="1.10.10.10">
    <property type="entry name" value="Winged helix-like DNA-binding domain superfamily/Winged helix DNA-binding domain"/>
    <property type="match status" value="1"/>
</dbReference>
<dbReference type="EMBL" id="LQQC01000010">
    <property type="protein sequence ID" value="KXZ57915.1"/>
    <property type="molecule type" value="Genomic_DNA"/>
</dbReference>
<dbReference type="Pfam" id="PF00196">
    <property type="entry name" value="GerE"/>
    <property type="match status" value="1"/>
</dbReference>
<reference evidence="6 7" key="1">
    <citation type="submission" date="2016-01" db="EMBL/GenBank/DDBJ databases">
        <title>Use of Whole Genome Sequencing to ascertain that Brevibacterium massiliense (Roux, Raoult 2009) is a later heterotypic synonym of Brevibacterium ravenspurgense (Mages 2008).</title>
        <authorList>
            <person name="Bernier A.-M."/>
            <person name="Burdz T."/>
            <person name="Huynh C."/>
            <person name="Pachecho A.L."/>
            <person name="Wiebe D."/>
            <person name="Bonner C."/>
            <person name="Bernard K."/>
        </authorList>
    </citation>
    <scope>NUCLEOTIDE SEQUENCE [LARGE SCALE GENOMIC DNA]</scope>
    <source>
        <strain evidence="6 7">CCUG56047</strain>
    </source>
</reference>
<dbReference type="PATRIC" id="fig|479117.4.peg.946"/>
<name>A0A150H7B1_9MICO</name>